<dbReference type="EMBL" id="MCFA01000197">
    <property type="protein sequence ID" value="ORX99500.1"/>
    <property type="molecule type" value="Genomic_DNA"/>
</dbReference>
<reference evidence="2 3" key="1">
    <citation type="submission" date="2016-07" db="EMBL/GenBank/DDBJ databases">
        <title>Pervasive Adenine N6-methylation of Active Genes in Fungi.</title>
        <authorList>
            <consortium name="DOE Joint Genome Institute"/>
            <person name="Mondo S.J."/>
            <person name="Dannebaum R.O."/>
            <person name="Kuo R.C."/>
            <person name="Labutti K."/>
            <person name="Haridas S."/>
            <person name="Kuo A."/>
            <person name="Salamov A."/>
            <person name="Ahrendt S.R."/>
            <person name="Lipzen A."/>
            <person name="Sullivan W."/>
            <person name="Andreopoulos W.B."/>
            <person name="Clum A."/>
            <person name="Lindquist E."/>
            <person name="Daum C."/>
            <person name="Ramamoorthy G.K."/>
            <person name="Gryganskyi A."/>
            <person name="Culley D."/>
            <person name="Magnuson J.K."/>
            <person name="James T.Y."/>
            <person name="O'Malley M.A."/>
            <person name="Stajich J.E."/>
            <person name="Spatafora J.W."/>
            <person name="Visel A."/>
            <person name="Grigoriev I.V."/>
        </authorList>
    </citation>
    <scope>NUCLEOTIDE SEQUENCE [LARGE SCALE GENOMIC DNA]</scope>
    <source>
        <strain evidence="2 3">CBS 115471</strain>
    </source>
</reference>
<dbReference type="OrthoDB" id="10056939at2759"/>
<protein>
    <recommendedName>
        <fullName evidence="4">C2H2-type domain-containing protein</fullName>
    </recommendedName>
</protein>
<comment type="caution">
    <text evidence="2">The sequence shown here is derived from an EMBL/GenBank/DDBJ whole genome shotgun (WGS) entry which is preliminary data.</text>
</comment>
<sequence>MEAYLAQPIDEDSVNLITVEATIDGLDFVGSLDNAMSNPNVFHEKPPSIVTSLGSSVSSIGSGASGSSFGSGSNASSLSRTRRQGRRTNWRRSPYGDPMIENPAEQHFFYTFDCGETFRSRCDWSRHEGSVHANQKSWICCQEPSRPLPVSYCLFCRHDKPDDAHMQEHNFQKCNENPEEKRTFYRKDNFAQHLHNAHFRNATHPINEHCRKTCSKNGQGSNYGCVYLIVKWHRYDASKQYDPSLNRCGFCGTCLDDWGDRCKHVSRHFTSPKKVTQAEWRTSRLPAPVPDTGLSLPGATRWGETWKLLSCRFLRSRN</sequence>
<feature type="region of interest" description="Disordered" evidence="1">
    <location>
        <begin position="63"/>
        <end position="97"/>
    </location>
</feature>
<evidence type="ECO:0008006" key="4">
    <source>
        <dbReference type="Google" id="ProtNLM"/>
    </source>
</evidence>
<organism evidence="2 3">
    <name type="scientific">Clohesyomyces aquaticus</name>
    <dbReference type="NCBI Taxonomy" id="1231657"/>
    <lineage>
        <taxon>Eukaryota</taxon>
        <taxon>Fungi</taxon>
        <taxon>Dikarya</taxon>
        <taxon>Ascomycota</taxon>
        <taxon>Pezizomycotina</taxon>
        <taxon>Dothideomycetes</taxon>
        <taxon>Pleosporomycetidae</taxon>
        <taxon>Pleosporales</taxon>
        <taxon>Lindgomycetaceae</taxon>
        <taxon>Clohesyomyces</taxon>
    </lineage>
</organism>
<feature type="compositionally biased region" description="Basic residues" evidence="1">
    <location>
        <begin position="80"/>
        <end position="90"/>
    </location>
</feature>
<evidence type="ECO:0000313" key="3">
    <source>
        <dbReference type="Proteomes" id="UP000193144"/>
    </source>
</evidence>
<dbReference type="AlphaFoldDB" id="A0A1Y1YN87"/>
<evidence type="ECO:0000256" key="1">
    <source>
        <dbReference type="SAM" id="MobiDB-lite"/>
    </source>
</evidence>
<feature type="compositionally biased region" description="Low complexity" evidence="1">
    <location>
        <begin position="63"/>
        <end position="79"/>
    </location>
</feature>
<accession>A0A1Y1YN87</accession>
<keyword evidence="3" id="KW-1185">Reference proteome</keyword>
<dbReference type="STRING" id="1231657.A0A1Y1YN87"/>
<gene>
    <name evidence="2" type="ORF">BCR34DRAFT_126642</name>
</gene>
<proteinExistence type="predicted"/>
<evidence type="ECO:0000313" key="2">
    <source>
        <dbReference type="EMBL" id="ORX99500.1"/>
    </source>
</evidence>
<dbReference type="Proteomes" id="UP000193144">
    <property type="component" value="Unassembled WGS sequence"/>
</dbReference>
<name>A0A1Y1YN87_9PLEO</name>